<organism evidence="1 2">
    <name type="scientific">Rhizoctonia solani</name>
    <dbReference type="NCBI Taxonomy" id="456999"/>
    <lineage>
        <taxon>Eukaryota</taxon>
        <taxon>Fungi</taxon>
        <taxon>Dikarya</taxon>
        <taxon>Basidiomycota</taxon>
        <taxon>Agaricomycotina</taxon>
        <taxon>Agaricomycetes</taxon>
        <taxon>Cantharellales</taxon>
        <taxon>Ceratobasidiaceae</taxon>
        <taxon>Rhizoctonia</taxon>
    </lineage>
</organism>
<protein>
    <submittedName>
        <fullName evidence="1">Uncharacterized protein</fullName>
    </submittedName>
</protein>
<accession>A0A8H3CKU2</accession>
<proteinExistence type="predicted"/>
<reference evidence="1" key="1">
    <citation type="submission" date="2021-01" db="EMBL/GenBank/DDBJ databases">
        <authorList>
            <person name="Kaushik A."/>
        </authorList>
    </citation>
    <scope>NUCLEOTIDE SEQUENCE</scope>
    <source>
        <strain evidence="1">Type strain: AG8-Rh-89/</strain>
    </source>
</reference>
<dbReference type="AlphaFoldDB" id="A0A8H3CKU2"/>
<gene>
    <name evidence="1" type="ORF">RDB_LOCUS77531</name>
</gene>
<sequence>MQIFVKTQSYHADFRKDVSPFLFLYYCANTWAA</sequence>
<dbReference type="EMBL" id="CAJMWZ010004042">
    <property type="protein sequence ID" value="CAE6483422.1"/>
    <property type="molecule type" value="Genomic_DNA"/>
</dbReference>
<evidence type="ECO:0000313" key="2">
    <source>
        <dbReference type="Proteomes" id="UP000663850"/>
    </source>
</evidence>
<evidence type="ECO:0000313" key="1">
    <source>
        <dbReference type="EMBL" id="CAE6483422.1"/>
    </source>
</evidence>
<dbReference type="OrthoDB" id="3262847at2759"/>
<name>A0A8H3CKU2_9AGAM</name>
<dbReference type="Proteomes" id="UP000663850">
    <property type="component" value="Unassembled WGS sequence"/>
</dbReference>
<comment type="caution">
    <text evidence="1">The sequence shown here is derived from an EMBL/GenBank/DDBJ whole genome shotgun (WGS) entry which is preliminary data.</text>
</comment>